<reference evidence="1 3" key="1">
    <citation type="submission" date="2015-11" db="EMBL/GenBank/DDBJ databases">
        <title>Genomic analysis of 38 Legionella species identifies large and diverse effector repertoires.</title>
        <authorList>
            <person name="Burstein D."/>
            <person name="Amaro F."/>
            <person name="Zusman T."/>
            <person name="Lifshitz Z."/>
            <person name="Cohen O."/>
            <person name="Gilbert J.A."/>
            <person name="Pupko T."/>
            <person name="Shuman H.A."/>
            <person name="Segal G."/>
        </authorList>
    </citation>
    <scope>NUCLEOTIDE SEQUENCE [LARGE SCALE GENOMIC DNA]</scope>
    <source>
        <strain evidence="1 3">ATCC 49507</strain>
    </source>
</reference>
<dbReference type="Proteomes" id="UP000054639">
    <property type="component" value="Unassembled WGS sequence"/>
</dbReference>
<evidence type="ECO:0000313" key="4">
    <source>
        <dbReference type="Proteomes" id="UP000254230"/>
    </source>
</evidence>
<proteinExistence type="predicted"/>
<dbReference type="STRING" id="45072.Lqua_3268"/>
<accession>A0A378KVP5</accession>
<name>A0A378KVP5_9GAMM</name>
<sequence>MKKQSVTLREDEGSIFYHFSCDSHNLIIRVFSTPFGENWCLSEYNLLFFISCNVLI</sequence>
<evidence type="ECO:0000313" key="2">
    <source>
        <dbReference type="EMBL" id="STY18249.1"/>
    </source>
</evidence>
<dbReference type="Proteomes" id="UP000254230">
    <property type="component" value="Unassembled WGS sequence"/>
</dbReference>
<dbReference type="AlphaFoldDB" id="A0A378KVP5"/>
<protein>
    <submittedName>
        <fullName evidence="2">Uncharacterized protein</fullName>
    </submittedName>
</protein>
<gene>
    <name evidence="1" type="ORF">Lqua_3268</name>
    <name evidence="2" type="ORF">NCTC12376_02067</name>
</gene>
<evidence type="ECO:0000313" key="3">
    <source>
        <dbReference type="Proteomes" id="UP000054639"/>
    </source>
</evidence>
<dbReference type="EMBL" id="UGOW01000001">
    <property type="protein sequence ID" value="STY18249.1"/>
    <property type="molecule type" value="Genomic_DNA"/>
</dbReference>
<organism evidence="2 4">
    <name type="scientific">Legionella quateirensis</name>
    <dbReference type="NCBI Taxonomy" id="45072"/>
    <lineage>
        <taxon>Bacteria</taxon>
        <taxon>Pseudomonadati</taxon>
        <taxon>Pseudomonadota</taxon>
        <taxon>Gammaproteobacteria</taxon>
        <taxon>Legionellales</taxon>
        <taxon>Legionellaceae</taxon>
        <taxon>Legionella</taxon>
    </lineage>
</organism>
<evidence type="ECO:0000313" key="1">
    <source>
        <dbReference type="EMBL" id="KTD43367.1"/>
    </source>
</evidence>
<keyword evidence="3" id="KW-1185">Reference proteome</keyword>
<reference evidence="2 4" key="2">
    <citation type="submission" date="2018-06" db="EMBL/GenBank/DDBJ databases">
        <authorList>
            <consortium name="Pathogen Informatics"/>
            <person name="Doyle S."/>
        </authorList>
    </citation>
    <scope>NUCLEOTIDE SEQUENCE [LARGE SCALE GENOMIC DNA]</scope>
    <source>
        <strain evidence="2 4">NCTC12376</strain>
    </source>
</reference>
<dbReference type="EMBL" id="LNYR01000048">
    <property type="protein sequence ID" value="KTD43367.1"/>
    <property type="molecule type" value="Genomic_DNA"/>
</dbReference>